<protein>
    <submittedName>
        <fullName evidence="3">C2 domain-containing protein 5</fullName>
    </submittedName>
</protein>
<dbReference type="InterPro" id="IPR056431">
    <property type="entry name" value="C2CD5_YbjQ-rel_dom"/>
</dbReference>
<feature type="compositionally biased region" description="Low complexity" evidence="1">
    <location>
        <begin position="504"/>
        <end position="516"/>
    </location>
</feature>
<dbReference type="PANTHER" id="PTHR37412:SF2">
    <property type="entry name" value="C2 DOMAIN-CONTAINING PROTEIN 5"/>
    <property type="match status" value="1"/>
</dbReference>
<feature type="domain" description="C2" evidence="2">
    <location>
        <begin position="605"/>
        <end position="672"/>
    </location>
</feature>
<dbReference type="Proteomes" id="UP000762676">
    <property type="component" value="Unassembled WGS sequence"/>
</dbReference>
<feature type="compositionally biased region" description="Basic residues" evidence="1">
    <location>
        <begin position="122"/>
        <end position="138"/>
    </location>
</feature>
<dbReference type="AlphaFoldDB" id="A0AAV4JRD1"/>
<dbReference type="GO" id="GO:0005544">
    <property type="term" value="F:calcium-dependent phospholipid binding"/>
    <property type="evidence" value="ECO:0007669"/>
    <property type="project" value="InterPro"/>
</dbReference>
<gene>
    <name evidence="3" type="ORF">ElyMa_003421800</name>
</gene>
<feature type="domain" description="C2" evidence="2">
    <location>
        <begin position="2"/>
        <end position="85"/>
    </location>
</feature>
<name>A0AAV4JRD1_9GAST</name>
<organism evidence="3 4">
    <name type="scientific">Elysia marginata</name>
    <dbReference type="NCBI Taxonomy" id="1093978"/>
    <lineage>
        <taxon>Eukaryota</taxon>
        <taxon>Metazoa</taxon>
        <taxon>Spiralia</taxon>
        <taxon>Lophotrochozoa</taxon>
        <taxon>Mollusca</taxon>
        <taxon>Gastropoda</taxon>
        <taxon>Heterobranchia</taxon>
        <taxon>Euthyneura</taxon>
        <taxon>Panpulmonata</taxon>
        <taxon>Sacoglossa</taxon>
        <taxon>Placobranchoidea</taxon>
        <taxon>Plakobranchidae</taxon>
        <taxon>Elysia</taxon>
    </lineage>
</organism>
<dbReference type="GO" id="GO:0005509">
    <property type="term" value="F:calcium ion binding"/>
    <property type="evidence" value="ECO:0007669"/>
    <property type="project" value="TreeGrafter"/>
</dbReference>
<keyword evidence="4" id="KW-1185">Reference proteome</keyword>
<reference evidence="3 4" key="1">
    <citation type="journal article" date="2021" name="Elife">
        <title>Chloroplast acquisition without the gene transfer in kleptoplastic sea slugs, Plakobranchus ocellatus.</title>
        <authorList>
            <person name="Maeda T."/>
            <person name="Takahashi S."/>
            <person name="Yoshida T."/>
            <person name="Shimamura S."/>
            <person name="Takaki Y."/>
            <person name="Nagai Y."/>
            <person name="Toyoda A."/>
            <person name="Suzuki Y."/>
            <person name="Arimoto A."/>
            <person name="Ishii H."/>
            <person name="Satoh N."/>
            <person name="Nishiyama T."/>
            <person name="Hasebe M."/>
            <person name="Maruyama T."/>
            <person name="Minagawa J."/>
            <person name="Obokata J."/>
            <person name="Shigenobu S."/>
        </authorList>
    </citation>
    <scope>NUCLEOTIDE SEQUENCE [LARGE SCALE GENOMIC DNA]</scope>
</reference>
<dbReference type="GO" id="GO:0031340">
    <property type="term" value="P:positive regulation of vesicle fusion"/>
    <property type="evidence" value="ECO:0007669"/>
    <property type="project" value="TreeGrafter"/>
</dbReference>
<feature type="region of interest" description="Disordered" evidence="1">
    <location>
        <begin position="121"/>
        <end position="204"/>
    </location>
</feature>
<dbReference type="GO" id="GO:0090314">
    <property type="term" value="P:positive regulation of protein targeting to membrane"/>
    <property type="evidence" value="ECO:0007669"/>
    <property type="project" value="TreeGrafter"/>
</dbReference>
<feature type="region of interest" description="Disordered" evidence="1">
    <location>
        <begin position="259"/>
        <end position="374"/>
    </location>
</feature>
<evidence type="ECO:0000259" key="2">
    <source>
        <dbReference type="Pfam" id="PF23025"/>
    </source>
</evidence>
<evidence type="ECO:0000313" key="4">
    <source>
        <dbReference type="Proteomes" id="UP000762676"/>
    </source>
</evidence>
<dbReference type="EMBL" id="BMAT01007037">
    <property type="protein sequence ID" value="GFS24684.1"/>
    <property type="molecule type" value="Genomic_DNA"/>
</dbReference>
<feature type="compositionally biased region" description="Low complexity" evidence="1">
    <location>
        <begin position="524"/>
        <end position="534"/>
    </location>
</feature>
<feature type="compositionally biased region" description="Basic and acidic residues" evidence="1">
    <location>
        <begin position="346"/>
        <end position="357"/>
    </location>
</feature>
<proteinExistence type="predicted"/>
<dbReference type="PANTHER" id="PTHR37412">
    <property type="entry name" value="C2 DOMAIN-CONTAINING PROTEIN 5"/>
    <property type="match status" value="1"/>
</dbReference>
<accession>A0AAV4JRD1</accession>
<feature type="compositionally biased region" description="Low complexity" evidence="1">
    <location>
        <begin position="321"/>
        <end position="332"/>
    </location>
</feature>
<dbReference type="GO" id="GO:0072659">
    <property type="term" value="P:protein localization to plasma membrane"/>
    <property type="evidence" value="ECO:0007669"/>
    <property type="project" value="TreeGrafter"/>
</dbReference>
<evidence type="ECO:0000256" key="1">
    <source>
        <dbReference type="SAM" id="MobiDB-lite"/>
    </source>
</evidence>
<feature type="compositionally biased region" description="Polar residues" evidence="1">
    <location>
        <begin position="272"/>
        <end position="291"/>
    </location>
</feature>
<dbReference type="GO" id="GO:0065002">
    <property type="term" value="P:intracellular protein transmembrane transport"/>
    <property type="evidence" value="ECO:0007669"/>
    <property type="project" value="TreeGrafter"/>
</dbReference>
<dbReference type="Pfam" id="PF23025">
    <property type="entry name" value="YbjQ_2"/>
    <property type="match status" value="3"/>
</dbReference>
<dbReference type="GO" id="GO:0010828">
    <property type="term" value="P:positive regulation of D-glucose transmembrane transport"/>
    <property type="evidence" value="ECO:0007669"/>
    <property type="project" value="TreeGrafter"/>
</dbReference>
<evidence type="ECO:0000313" key="3">
    <source>
        <dbReference type="EMBL" id="GFS24684.1"/>
    </source>
</evidence>
<sequence>MLGFIEELVVNDDPEHQWIEKIRTPRASNEARQRLFSKLSGTIQRKLGVKVLEMGGNAVLGYFQNFDLEGESGIVVRAVGTAVSLVRLQIGQASPAVLSASVSPGKEVRRHSLSLHSSIQHIPHHHHRHPHHKQQHHHHQDESTHQPHSAGSGHSVKSAVRSIRQGWRPRPTSVIEISRVGSRSHGFSPPNQGNRFEFCGGGGSSGGSSSDMGWFYSGASPPPTAPPVMHGFHQRNQPNASSTSPSSVFHFPSTSAAFPEGSSAMSPVGSGNVLTSMGSIPTSTTQQQKSPLGSPDAVGPPGESVMTTPGVAPTSGPGDVQTATQQQQETPTLGGRHSISPNRVTPEPEGRIRRSSESEVNSPPRVGTMSGVGTPSNLNVAPKINLTKNTMFQQSIDLLEYPFFTMRTFPPGFIINLGGVVSARSVKLLDKIHNPEEPQTRDAWWSELRVEIKSHALKLGCHAVLGYSENTTICDEVIILSAAGTAAKINLEDETSGPAGGAGATSASSTSPVSGSGTSGGGPQAQSVERSTPGTGSGGIGSGVGKDKHLFVDIGLANQALHKSLVSVDGQDDVPATNCTLCHIPYCPSNLPFEIQLSKCAMCRICRGRSNKNKSSEQSAREVSDILPFIEYEVHNQLINKLKLRGLNSLFGLKIHVVLGDNMIIAIGVATAHDSQDLITLQKRINRTVQMHRERLNSEIVVSATGMLV</sequence>
<comment type="caution">
    <text evidence="3">The sequence shown here is derived from an EMBL/GenBank/DDBJ whole genome shotgun (WGS) entry which is preliminary data.</text>
</comment>
<feature type="region of interest" description="Disordered" evidence="1">
    <location>
        <begin position="496"/>
        <end position="540"/>
    </location>
</feature>
<feature type="domain" description="C2" evidence="2">
    <location>
        <begin position="399"/>
        <end position="490"/>
    </location>
</feature>
<dbReference type="GO" id="GO:0005886">
    <property type="term" value="C:plasma membrane"/>
    <property type="evidence" value="ECO:0007669"/>
    <property type="project" value="TreeGrafter"/>
</dbReference>
<dbReference type="InterPro" id="IPR038983">
    <property type="entry name" value="C2CD5"/>
</dbReference>